<dbReference type="Gene3D" id="2.30.42.10">
    <property type="match status" value="3"/>
</dbReference>
<feature type="domain" description="PDZ" evidence="2">
    <location>
        <begin position="314"/>
        <end position="397"/>
    </location>
</feature>
<dbReference type="InterPro" id="IPR001478">
    <property type="entry name" value="PDZ"/>
</dbReference>
<dbReference type="InterPro" id="IPR051342">
    <property type="entry name" value="PDZ_scaffold"/>
</dbReference>
<evidence type="ECO:0000313" key="3">
    <source>
        <dbReference type="EMBL" id="KAK6624477.1"/>
    </source>
</evidence>
<dbReference type="PROSITE" id="PS50106">
    <property type="entry name" value="PDZ"/>
    <property type="match status" value="3"/>
</dbReference>
<dbReference type="SMART" id="SM00228">
    <property type="entry name" value="PDZ"/>
    <property type="match status" value="3"/>
</dbReference>
<gene>
    <name evidence="3" type="ORF">RUM44_011336</name>
</gene>
<dbReference type="PANTHER" id="PTHR19964">
    <property type="entry name" value="MULTIPLE PDZ DOMAIN PROTEIN"/>
    <property type="match status" value="1"/>
</dbReference>
<evidence type="ECO:0000259" key="2">
    <source>
        <dbReference type="PROSITE" id="PS50106"/>
    </source>
</evidence>
<evidence type="ECO:0000313" key="4">
    <source>
        <dbReference type="Proteomes" id="UP001359485"/>
    </source>
</evidence>
<dbReference type="CDD" id="cd06673">
    <property type="entry name" value="PDZ10_MUPP1-PDZ8_PATJ-like"/>
    <property type="match status" value="1"/>
</dbReference>
<proteinExistence type="predicted"/>
<dbReference type="SUPFAM" id="SSF50156">
    <property type="entry name" value="PDZ domain-like"/>
    <property type="match status" value="3"/>
</dbReference>
<keyword evidence="4" id="KW-1185">Reference proteome</keyword>
<feature type="region of interest" description="Disordered" evidence="1">
    <location>
        <begin position="272"/>
        <end position="308"/>
    </location>
</feature>
<sequence length="558" mass="59937">MSCELSSACQKNVFGGNGDRRASALQDLAVKPITQFPVTLDDEPPEQKYAKFRGLKTVTIKKGNQNLGIMIIEGKHAEVGQGIFISDIQQGSSAEQAGLTIGDMILAVNKDTLLGTNYDTAASLLKKTEGLVTLVVCNPNKAREEVKSVMGTLDTKGSTPNRSPTPTSKESSEKTSSDFSSAPELTKSSPSLLRHVKMALQKRQISIYRTVSPAGLCHTDIFRLWLISFSGLKSSKTSTSPSKQLLEIVGSAQSNESRSSNSMLSASSPFLPTASLTPKTSPALSLRKSSSGKLTDEQTPDPTSCPIQPGKEVLIEINKEKLGLGLSIIGGCDTALGVAIVHEIYPESAAAKDGRLQPGDQILEINSENLSKTTHAKAQTLLRQAPPKVKLLVYRDESITKDNLLQVSEIELLKKPGKGLGLSIAAKKDGSQVFVSEIVHGGVAEIDGRLLKGDYILEVNGISLKGTNQETVAAILKSCTGKVSLKTGRIRCKKFSNSPVVRNSLPLPETDLNELSVQVNGTEDPNTENALVNGCFRIKRTSSLRSFVRSFSIRKRHV</sequence>
<dbReference type="EMBL" id="JAWJWF010000046">
    <property type="protein sequence ID" value="KAK6624477.1"/>
    <property type="molecule type" value="Genomic_DNA"/>
</dbReference>
<dbReference type="Proteomes" id="UP001359485">
    <property type="component" value="Unassembled WGS sequence"/>
</dbReference>
<dbReference type="PANTHER" id="PTHR19964:SF96">
    <property type="entry name" value="FERM DOMAIN (PROTEIN4.1-EZRIN-RADIXIN-MOESIN) FAMILY-RELATED"/>
    <property type="match status" value="1"/>
</dbReference>
<evidence type="ECO:0000256" key="1">
    <source>
        <dbReference type="SAM" id="MobiDB-lite"/>
    </source>
</evidence>
<name>A0ABR1APR4_POLSC</name>
<accession>A0ABR1APR4</accession>
<protein>
    <recommendedName>
        <fullName evidence="2">PDZ domain-containing protein</fullName>
    </recommendedName>
</protein>
<feature type="domain" description="PDZ" evidence="2">
    <location>
        <begin position="57"/>
        <end position="140"/>
    </location>
</feature>
<feature type="compositionally biased region" description="Polar residues" evidence="1">
    <location>
        <begin position="274"/>
        <end position="293"/>
    </location>
</feature>
<dbReference type="Pfam" id="PF00595">
    <property type="entry name" value="PDZ"/>
    <property type="match status" value="3"/>
</dbReference>
<reference evidence="3 4" key="1">
    <citation type="submission" date="2023-09" db="EMBL/GenBank/DDBJ databases">
        <title>Genomes of two closely related lineages of the louse Polyplax serrata with different host specificities.</title>
        <authorList>
            <person name="Martinu J."/>
            <person name="Tarabai H."/>
            <person name="Stefka J."/>
            <person name="Hypsa V."/>
        </authorList>
    </citation>
    <scope>NUCLEOTIDE SEQUENCE [LARGE SCALE GENOMIC DNA]</scope>
    <source>
        <strain evidence="3">98ZLc_SE</strain>
    </source>
</reference>
<dbReference type="CDD" id="cd23064">
    <property type="entry name" value="PDZ3_INAD-like"/>
    <property type="match status" value="1"/>
</dbReference>
<feature type="region of interest" description="Disordered" evidence="1">
    <location>
        <begin position="148"/>
        <end position="186"/>
    </location>
</feature>
<dbReference type="InterPro" id="IPR036034">
    <property type="entry name" value="PDZ_sf"/>
</dbReference>
<comment type="caution">
    <text evidence="3">The sequence shown here is derived from an EMBL/GenBank/DDBJ whole genome shotgun (WGS) entry which is preliminary data.</text>
</comment>
<feature type="domain" description="PDZ" evidence="2">
    <location>
        <begin position="409"/>
        <end position="491"/>
    </location>
</feature>
<organism evidence="3 4">
    <name type="scientific">Polyplax serrata</name>
    <name type="common">Common mouse louse</name>
    <dbReference type="NCBI Taxonomy" id="468196"/>
    <lineage>
        <taxon>Eukaryota</taxon>
        <taxon>Metazoa</taxon>
        <taxon>Ecdysozoa</taxon>
        <taxon>Arthropoda</taxon>
        <taxon>Hexapoda</taxon>
        <taxon>Insecta</taxon>
        <taxon>Pterygota</taxon>
        <taxon>Neoptera</taxon>
        <taxon>Paraneoptera</taxon>
        <taxon>Psocodea</taxon>
        <taxon>Troctomorpha</taxon>
        <taxon>Phthiraptera</taxon>
        <taxon>Anoplura</taxon>
        <taxon>Polyplacidae</taxon>
        <taxon>Polyplax</taxon>
    </lineage>
</organism>